<comment type="caution">
    <text evidence="2">The sequence shown here is derived from an EMBL/GenBank/DDBJ whole genome shotgun (WGS) entry which is preliminary data.</text>
</comment>
<protein>
    <submittedName>
        <fullName evidence="2">Uncharacterized protein</fullName>
    </submittedName>
</protein>
<dbReference type="EMBL" id="QGKW02000007">
    <property type="protein sequence ID" value="KAF2618250.1"/>
    <property type="molecule type" value="Genomic_DNA"/>
</dbReference>
<organism evidence="2 3">
    <name type="scientific">Brassica cretica</name>
    <name type="common">Mustard</name>
    <dbReference type="NCBI Taxonomy" id="69181"/>
    <lineage>
        <taxon>Eukaryota</taxon>
        <taxon>Viridiplantae</taxon>
        <taxon>Streptophyta</taxon>
        <taxon>Embryophyta</taxon>
        <taxon>Tracheophyta</taxon>
        <taxon>Spermatophyta</taxon>
        <taxon>Magnoliopsida</taxon>
        <taxon>eudicotyledons</taxon>
        <taxon>Gunneridae</taxon>
        <taxon>Pentapetalae</taxon>
        <taxon>rosids</taxon>
        <taxon>malvids</taxon>
        <taxon>Brassicales</taxon>
        <taxon>Brassicaceae</taxon>
        <taxon>Brassiceae</taxon>
        <taxon>Brassica</taxon>
    </lineage>
</organism>
<evidence type="ECO:0000256" key="1">
    <source>
        <dbReference type="SAM" id="MobiDB-lite"/>
    </source>
</evidence>
<dbReference type="AlphaFoldDB" id="A0A8S9MDX1"/>
<reference evidence="2" key="1">
    <citation type="submission" date="2019-12" db="EMBL/GenBank/DDBJ databases">
        <title>Genome sequencing and annotation of Brassica cretica.</title>
        <authorList>
            <person name="Studholme D.J."/>
            <person name="Sarris P.F."/>
        </authorList>
    </citation>
    <scope>NUCLEOTIDE SEQUENCE</scope>
    <source>
        <strain evidence="2">PFS-001/15</strain>
        <tissue evidence="2">Leaf</tissue>
    </source>
</reference>
<name>A0A8S9MDX1_BRACR</name>
<sequence>MRSLIPVTSEISPARSFAANLSPKTLQFMVECPLVWLRRNPGPQRKFGFPGFLPITEIDGDRNNPQTRDGITASDNVNQTQAANVNFGANTAALDEFKKMFTAFLRKSEKHDKVMGRPSAWNTRWGWLILPVPSSSKVIVLFGKSRGGEEVGQFALDSSFRCTRLNAPWSGESRRRLRRNPGPQGKLGFPGFPPITEINDNRNNPKTHDGISCSDNVNQTPAANVNFGANTAALDEFKKMFTAFLRKSEEHDKVMGRPSAWNHQR</sequence>
<proteinExistence type="predicted"/>
<feature type="region of interest" description="Disordered" evidence="1">
    <location>
        <begin position="173"/>
        <end position="214"/>
    </location>
</feature>
<evidence type="ECO:0000313" key="2">
    <source>
        <dbReference type="EMBL" id="KAF2618250.1"/>
    </source>
</evidence>
<dbReference type="Proteomes" id="UP000712281">
    <property type="component" value="Unassembled WGS sequence"/>
</dbReference>
<accession>A0A8S9MDX1</accession>
<evidence type="ECO:0000313" key="3">
    <source>
        <dbReference type="Proteomes" id="UP000712281"/>
    </source>
</evidence>
<gene>
    <name evidence="2" type="ORF">F2Q68_00039805</name>
</gene>